<protein>
    <submittedName>
        <fullName evidence="1">Uncharacterized protein</fullName>
    </submittedName>
</protein>
<gene>
    <name evidence="1" type="ORF">F5878DRAFT_658107</name>
</gene>
<sequence length="197" mass="22302">MASSSMASFCMEIDIRLDNLNFIRFNPNFPYCPGYAVFRSEDGILFALDVERLWIATGQKTFDTSSSLIPGVADVPYPSHILERLFLCLYPIPFPSFKEMEFDELILFGKAANHFCICSAVALNLAYLRNYIHQFPKDILTFAVGCGYDFLIDEIAATDFLKAPLSEVAGVLPDPLFRFWCLQRDSVMNDSANYLTL</sequence>
<name>A0AA38UHE9_9AGAR</name>
<accession>A0AA38UHE9</accession>
<organism evidence="1 2">
    <name type="scientific">Lentinula raphanica</name>
    <dbReference type="NCBI Taxonomy" id="153919"/>
    <lineage>
        <taxon>Eukaryota</taxon>
        <taxon>Fungi</taxon>
        <taxon>Dikarya</taxon>
        <taxon>Basidiomycota</taxon>
        <taxon>Agaricomycotina</taxon>
        <taxon>Agaricomycetes</taxon>
        <taxon>Agaricomycetidae</taxon>
        <taxon>Agaricales</taxon>
        <taxon>Marasmiineae</taxon>
        <taxon>Omphalotaceae</taxon>
        <taxon>Lentinula</taxon>
    </lineage>
</organism>
<dbReference type="Proteomes" id="UP001163846">
    <property type="component" value="Unassembled WGS sequence"/>
</dbReference>
<reference evidence="1" key="1">
    <citation type="submission" date="2022-08" db="EMBL/GenBank/DDBJ databases">
        <authorList>
            <consortium name="DOE Joint Genome Institute"/>
            <person name="Min B."/>
            <person name="Riley R."/>
            <person name="Sierra-Patev S."/>
            <person name="Naranjo-Ortiz M."/>
            <person name="Looney B."/>
            <person name="Konkel Z."/>
            <person name="Slot J.C."/>
            <person name="Sakamoto Y."/>
            <person name="Steenwyk J.L."/>
            <person name="Rokas A."/>
            <person name="Carro J."/>
            <person name="Camarero S."/>
            <person name="Ferreira P."/>
            <person name="Molpeceres G."/>
            <person name="Ruiz-Duenas F.J."/>
            <person name="Serrano A."/>
            <person name="Henrissat B."/>
            <person name="Drula E."/>
            <person name="Hughes K.W."/>
            <person name="Mata J.L."/>
            <person name="Ishikawa N.K."/>
            <person name="Vargas-Isla R."/>
            <person name="Ushijima S."/>
            <person name="Smith C.A."/>
            <person name="Ahrendt S."/>
            <person name="Andreopoulos W."/>
            <person name="He G."/>
            <person name="Labutti K."/>
            <person name="Lipzen A."/>
            <person name="Ng V."/>
            <person name="Sandor L."/>
            <person name="Barry K."/>
            <person name="Martinez A.T."/>
            <person name="Xiao Y."/>
            <person name="Gibbons J.G."/>
            <person name="Terashima K."/>
            <person name="Hibbett D.S."/>
            <person name="Grigoriev I.V."/>
        </authorList>
    </citation>
    <scope>NUCLEOTIDE SEQUENCE</scope>
    <source>
        <strain evidence="1">TFB9207</strain>
    </source>
</reference>
<proteinExistence type="predicted"/>
<keyword evidence="2" id="KW-1185">Reference proteome</keyword>
<comment type="caution">
    <text evidence="1">The sequence shown here is derived from an EMBL/GenBank/DDBJ whole genome shotgun (WGS) entry which is preliminary data.</text>
</comment>
<evidence type="ECO:0000313" key="1">
    <source>
        <dbReference type="EMBL" id="KAJ3841887.1"/>
    </source>
</evidence>
<evidence type="ECO:0000313" key="2">
    <source>
        <dbReference type="Proteomes" id="UP001163846"/>
    </source>
</evidence>
<dbReference type="EMBL" id="MU806024">
    <property type="protein sequence ID" value="KAJ3841887.1"/>
    <property type="molecule type" value="Genomic_DNA"/>
</dbReference>
<dbReference type="AlphaFoldDB" id="A0AA38UHE9"/>